<dbReference type="EMBL" id="CADCXV010000820">
    <property type="protein sequence ID" value="CAB0036572.1"/>
    <property type="molecule type" value="Genomic_DNA"/>
</dbReference>
<keyword evidence="2" id="KW-1185">Reference proteome</keyword>
<accession>A0A6H5IHR0</accession>
<sequence>MNVELALSYSCDYELYVNAKGFMIAQRTATSGSANGKKGKKIMSNDERSTSEAYLQACIVYTYNPQQGQESDYYRYIPSGQKGQDRNWTCEQIFNARKQCFLVLCFSTVDSLRARKIDAANFVINRVRSASEKPSDRLAISTALCSASGTIKIFHYLRAARPILMRYSHCESERSKIKNDHRCIIGQSFRWCTYCTKTFESFVIRHHDDDFKDDSVLVMKLILWQIANLRSSRDINSQRVIPIVRCVTRCIFLLRIAKRPVRAFLLLINSICAFARASSSAYCIATSLLLTKLTAYSRAYTETFLLAHWTSPVTLPTYIHNTCI</sequence>
<protein>
    <submittedName>
        <fullName evidence="1">Uncharacterized protein</fullName>
    </submittedName>
</protein>
<evidence type="ECO:0000313" key="1">
    <source>
        <dbReference type="EMBL" id="CAB0036572.1"/>
    </source>
</evidence>
<proteinExistence type="predicted"/>
<gene>
    <name evidence="1" type="ORF">TBRA_LOCUS8436</name>
</gene>
<dbReference type="AlphaFoldDB" id="A0A6H5IHR0"/>
<dbReference type="Proteomes" id="UP000479190">
    <property type="component" value="Unassembled WGS sequence"/>
</dbReference>
<name>A0A6H5IHR0_9HYME</name>
<organism evidence="1 2">
    <name type="scientific">Trichogramma brassicae</name>
    <dbReference type="NCBI Taxonomy" id="86971"/>
    <lineage>
        <taxon>Eukaryota</taxon>
        <taxon>Metazoa</taxon>
        <taxon>Ecdysozoa</taxon>
        <taxon>Arthropoda</taxon>
        <taxon>Hexapoda</taxon>
        <taxon>Insecta</taxon>
        <taxon>Pterygota</taxon>
        <taxon>Neoptera</taxon>
        <taxon>Endopterygota</taxon>
        <taxon>Hymenoptera</taxon>
        <taxon>Apocrita</taxon>
        <taxon>Proctotrupomorpha</taxon>
        <taxon>Chalcidoidea</taxon>
        <taxon>Trichogrammatidae</taxon>
        <taxon>Trichogramma</taxon>
    </lineage>
</organism>
<reference evidence="1 2" key="1">
    <citation type="submission" date="2020-02" db="EMBL/GenBank/DDBJ databases">
        <authorList>
            <person name="Ferguson B K."/>
        </authorList>
    </citation>
    <scope>NUCLEOTIDE SEQUENCE [LARGE SCALE GENOMIC DNA]</scope>
</reference>
<evidence type="ECO:0000313" key="2">
    <source>
        <dbReference type="Proteomes" id="UP000479190"/>
    </source>
</evidence>